<name>F3QWD6_9BACT</name>
<dbReference type="GO" id="GO:0006352">
    <property type="term" value="P:DNA-templated transcription initiation"/>
    <property type="evidence" value="ECO:0007669"/>
    <property type="project" value="InterPro"/>
</dbReference>
<evidence type="ECO:0000259" key="5">
    <source>
        <dbReference type="Pfam" id="PF04542"/>
    </source>
</evidence>
<evidence type="ECO:0000256" key="1">
    <source>
        <dbReference type="ARBA" id="ARBA00010641"/>
    </source>
</evidence>
<proteinExistence type="inferred from homology"/>
<dbReference type="GO" id="GO:0003677">
    <property type="term" value="F:DNA binding"/>
    <property type="evidence" value="ECO:0007669"/>
    <property type="project" value="InterPro"/>
</dbReference>
<keyword evidence="8" id="KW-1185">Reference proteome</keyword>
<dbReference type="InterPro" id="IPR007627">
    <property type="entry name" value="RNA_pol_sigma70_r2"/>
</dbReference>
<protein>
    <submittedName>
        <fullName evidence="7">Sigma-70 region 2</fullName>
    </submittedName>
</protein>
<dbReference type="AlphaFoldDB" id="F3QWD6"/>
<dbReference type="Gene3D" id="1.10.1740.10">
    <property type="match status" value="1"/>
</dbReference>
<dbReference type="SUPFAM" id="SSF88659">
    <property type="entry name" value="Sigma3 and sigma4 domains of RNA polymerase sigma factors"/>
    <property type="match status" value="1"/>
</dbReference>
<keyword evidence="2" id="KW-0805">Transcription regulation</keyword>
<dbReference type="SUPFAM" id="SSF88946">
    <property type="entry name" value="Sigma2 domain of RNA polymerase sigma factors"/>
    <property type="match status" value="1"/>
</dbReference>
<dbReference type="InterPro" id="IPR013324">
    <property type="entry name" value="RNA_pol_sigma_r3/r4-like"/>
</dbReference>
<dbReference type="PANTHER" id="PTHR43133:SF46">
    <property type="entry name" value="RNA POLYMERASE SIGMA-70 FACTOR ECF SUBFAMILY"/>
    <property type="match status" value="1"/>
</dbReference>
<feature type="domain" description="RNA polymerase sigma factor 70 region 4 type 2" evidence="6">
    <location>
        <begin position="131"/>
        <end position="175"/>
    </location>
</feature>
<dbReference type="InterPro" id="IPR013325">
    <property type="entry name" value="RNA_pol_sigma_r2"/>
</dbReference>
<keyword evidence="4" id="KW-0804">Transcription</keyword>
<dbReference type="InterPro" id="IPR036388">
    <property type="entry name" value="WH-like_DNA-bd_sf"/>
</dbReference>
<dbReference type="InterPro" id="IPR014284">
    <property type="entry name" value="RNA_pol_sigma-70_dom"/>
</dbReference>
<dbReference type="PANTHER" id="PTHR43133">
    <property type="entry name" value="RNA POLYMERASE ECF-TYPE SIGMA FACTO"/>
    <property type="match status" value="1"/>
</dbReference>
<accession>F3QWD6</accession>
<dbReference type="Pfam" id="PF08281">
    <property type="entry name" value="Sigma70_r4_2"/>
    <property type="match status" value="1"/>
</dbReference>
<dbReference type="Gene3D" id="1.10.10.10">
    <property type="entry name" value="Winged helix-like DNA-binding domain superfamily/Winged helix DNA-binding domain"/>
    <property type="match status" value="1"/>
</dbReference>
<sequence>MSKRRINIKTHNIMKELNEIPKKELVAEAYALYREKLVAYAYKRIHDMEDAEDAVQDAFIRILNMGDMVCAATIRNLAFTVVQNILVDRLRGRVRKAEAYSYMYDFRSEASDEMEQKIHAQSLVENEHVRMKALPLACRNVYYLNRFREKSAEEIAQQLHVSRRTVQAQIQKGRMLVRAYLKAVGEY</sequence>
<reference evidence="7 8" key="1">
    <citation type="submission" date="2011-02" db="EMBL/GenBank/DDBJ databases">
        <authorList>
            <person name="Weinstock G."/>
            <person name="Sodergren E."/>
            <person name="Clifton S."/>
            <person name="Fulton L."/>
            <person name="Fulton B."/>
            <person name="Courtney L."/>
            <person name="Fronick C."/>
            <person name="Harrison M."/>
            <person name="Strong C."/>
            <person name="Farmer C."/>
            <person name="Delahaunty K."/>
            <person name="Markovic C."/>
            <person name="Hall O."/>
            <person name="Minx P."/>
            <person name="Tomlinson C."/>
            <person name="Mitreva M."/>
            <person name="Hou S."/>
            <person name="Chen J."/>
            <person name="Wollam A."/>
            <person name="Pepin K.H."/>
            <person name="Johnson M."/>
            <person name="Bhonagiri V."/>
            <person name="Zhang X."/>
            <person name="Suruliraj S."/>
            <person name="Warren W."/>
            <person name="Chinwalla A."/>
            <person name="Mardis E.R."/>
            <person name="Wilson R.K."/>
        </authorList>
    </citation>
    <scope>NUCLEOTIDE SEQUENCE [LARGE SCALE GENOMIC DNA]</scope>
    <source>
        <strain evidence="7 8">YIT 11841</strain>
    </source>
</reference>
<dbReference type="InterPro" id="IPR013249">
    <property type="entry name" value="RNA_pol_sigma70_r4_t2"/>
</dbReference>
<dbReference type="GO" id="GO:0016987">
    <property type="term" value="F:sigma factor activity"/>
    <property type="evidence" value="ECO:0007669"/>
    <property type="project" value="UniProtKB-KW"/>
</dbReference>
<evidence type="ECO:0000259" key="6">
    <source>
        <dbReference type="Pfam" id="PF08281"/>
    </source>
</evidence>
<dbReference type="STRING" id="762982.HMPREF9442_02518"/>
<evidence type="ECO:0000313" key="8">
    <source>
        <dbReference type="Proteomes" id="UP000005546"/>
    </source>
</evidence>
<comment type="caution">
    <text evidence="7">The sequence shown here is derived from an EMBL/GenBank/DDBJ whole genome shotgun (WGS) entry which is preliminary data.</text>
</comment>
<feature type="domain" description="RNA polymerase sigma-70 region 2" evidence="5">
    <location>
        <begin position="30"/>
        <end position="93"/>
    </location>
</feature>
<dbReference type="InterPro" id="IPR039425">
    <property type="entry name" value="RNA_pol_sigma-70-like"/>
</dbReference>
<dbReference type="HOGENOM" id="CLU_047691_4_1_10"/>
<organism evidence="7 8">
    <name type="scientific">Paraprevotella xylaniphila YIT 11841</name>
    <dbReference type="NCBI Taxonomy" id="762982"/>
    <lineage>
        <taxon>Bacteria</taxon>
        <taxon>Pseudomonadati</taxon>
        <taxon>Bacteroidota</taxon>
        <taxon>Bacteroidia</taxon>
        <taxon>Bacteroidales</taxon>
        <taxon>Prevotellaceae</taxon>
        <taxon>Paraprevotella</taxon>
    </lineage>
</organism>
<evidence type="ECO:0000313" key="7">
    <source>
        <dbReference type="EMBL" id="EGG52160.1"/>
    </source>
</evidence>
<dbReference type="NCBIfam" id="TIGR02937">
    <property type="entry name" value="sigma70-ECF"/>
    <property type="match status" value="1"/>
</dbReference>
<dbReference type="Pfam" id="PF04542">
    <property type="entry name" value="Sigma70_r2"/>
    <property type="match status" value="1"/>
</dbReference>
<evidence type="ECO:0000256" key="3">
    <source>
        <dbReference type="ARBA" id="ARBA00023082"/>
    </source>
</evidence>
<dbReference type="Proteomes" id="UP000005546">
    <property type="component" value="Unassembled WGS sequence"/>
</dbReference>
<dbReference type="eggNOG" id="COG1595">
    <property type="taxonomic scope" value="Bacteria"/>
</dbReference>
<comment type="similarity">
    <text evidence="1">Belongs to the sigma-70 factor family. ECF subfamily.</text>
</comment>
<evidence type="ECO:0000256" key="4">
    <source>
        <dbReference type="ARBA" id="ARBA00023163"/>
    </source>
</evidence>
<dbReference type="EMBL" id="AFBR01000071">
    <property type="protein sequence ID" value="EGG52160.1"/>
    <property type="molecule type" value="Genomic_DNA"/>
</dbReference>
<keyword evidence="3" id="KW-0731">Sigma factor</keyword>
<evidence type="ECO:0000256" key="2">
    <source>
        <dbReference type="ARBA" id="ARBA00023015"/>
    </source>
</evidence>
<gene>
    <name evidence="7" type="ORF">HMPREF9442_02518</name>
</gene>